<keyword evidence="2" id="KW-1185">Reference proteome</keyword>
<gene>
    <name evidence="1" type="ORF">SWZG_00145</name>
</gene>
<accession>M4QTE9</accession>
<dbReference type="Proteomes" id="UP000201252">
    <property type="component" value="Segment"/>
</dbReference>
<organism evidence="1 2">
    <name type="scientific">Synechococcus phage S-SKS1</name>
    <dbReference type="NCBI Taxonomy" id="754042"/>
    <lineage>
        <taxon>Viruses</taxon>
        <taxon>Duplodnaviria</taxon>
        <taxon>Heunggongvirae</taxon>
        <taxon>Uroviricota</taxon>
        <taxon>Caudoviricetes</taxon>
        <taxon>Llyrvirus</taxon>
        <taxon>Llyrvirus SSKS1</taxon>
    </lineage>
</organism>
<proteinExistence type="predicted"/>
<dbReference type="EMBL" id="HQ633071">
    <property type="protein sequence ID" value="AGH31654.1"/>
    <property type="molecule type" value="Genomic_DNA"/>
</dbReference>
<sequence>MEEIVNLIGSDSSASDISDKIKDILYAKAAGHIDNVRPVVGASMFGDESQSEDQE</sequence>
<reference evidence="1 2" key="1">
    <citation type="submission" date="2010-10" db="EMBL/GenBank/DDBJ databases">
        <title>The Genome Sequence of Synechococcus phage S-SKS1.</title>
        <authorList>
            <consortium name="The Broad Institute Genome Sequencing Platform"/>
            <person name="Henn M.R."/>
            <person name="Clokie M."/>
            <person name="Levin J."/>
            <person name="Malboeuf C."/>
            <person name="Casali M."/>
            <person name="Russ C."/>
            <person name="Lennon N."/>
            <person name="Chapman S.B."/>
            <person name="Erlich R."/>
            <person name="Young S.K."/>
            <person name="Yandava C."/>
            <person name="Zeng Q."/>
            <person name="Alvarado L."/>
            <person name="Anderson S."/>
            <person name="Berlin A."/>
            <person name="Chen Z."/>
            <person name="Freedman E."/>
            <person name="Gellesch M."/>
            <person name="Goldberg J."/>
            <person name="Green L."/>
            <person name="Griggs A."/>
            <person name="Gujja S."/>
            <person name="Heilman E.R."/>
            <person name="Heiman D."/>
            <person name="Hollinger A."/>
            <person name="Howarth C."/>
            <person name="Larson L."/>
            <person name="Mehta T."/>
            <person name="Pearson M."/>
            <person name="Roberts A."/>
            <person name="Ryan E."/>
            <person name="Saif S."/>
            <person name="Shea T."/>
            <person name="Shenoy N."/>
            <person name="Sisk P."/>
            <person name="Stolte C."/>
            <person name="Sykes S."/>
            <person name="White J."/>
            <person name="Haas B."/>
            <person name="Nusbaum C."/>
            <person name="Birren B."/>
        </authorList>
    </citation>
    <scope>NUCLEOTIDE SEQUENCE [LARGE SCALE GENOMIC DNA]</scope>
</reference>
<dbReference type="KEGG" id="vg:15011056"/>
<dbReference type="RefSeq" id="YP_007674506.1">
    <property type="nucleotide sequence ID" value="NC_020851.1"/>
</dbReference>
<name>M4QTE9_9CAUD</name>
<evidence type="ECO:0000313" key="1">
    <source>
        <dbReference type="EMBL" id="AGH31654.1"/>
    </source>
</evidence>
<dbReference type="GeneID" id="15011056"/>
<protein>
    <submittedName>
        <fullName evidence="1">Uncharacterized protein</fullName>
    </submittedName>
</protein>
<evidence type="ECO:0000313" key="2">
    <source>
        <dbReference type="Proteomes" id="UP000201252"/>
    </source>
</evidence>